<evidence type="ECO:0000313" key="1">
    <source>
        <dbReference type="EMBL" id="KQK20393.1"/>
    </source>
</evidence>
<protein>
    <submittedName>
        <fullName evidence="1 2">Uncharacterized protein</fullName>
    </submittedName>
</protein>
<gene>
    <name evidence="1" type="ORF">BRADI_1g54252v3</name>
</gene>
<dbReference type="Proteomes" id="UP000008810">
    <property type="component" value="Chromosome 1"/>
</dbReference>
<dbReference type="EnsemblPlants" id="KQK20393">
    <property type="protein sequence ID" value="KQK20393"/>
    <property type="gene ID" value="BRADI_1g54252v3"/>
</dbReference>
<accession>A0A0Q3LBA3</accession>
<dbReference type="EMBL" id="CM000880">
    <property type="protein sequence ID" value="KQK20393.1"/>
    <property type="molecule type" value="Genomic_DNA"/>
</dbReference>
<evidence type="ECO:0000313" key="3">
    <source>
        <dbReference type="Proteomes" id="UP000008810"/>
    </source>
</evidence>
<evidence type="ECO:0000313" key="2">
    <source>
        <dbReference type="EnsemblPlants" id="KQK20393"/>
    </source>
</evidence>
<dbReference type="AlphaFoldDB" id="A0A0Q3LBA3"/>
<sequence>MFDWGSMICLMDLDLTCFFQEIPACLQVDAEDLILCLDRHTAKLGTIMDHNLDLLIPLMSVTFSTFTEAYKLHTCA</sequence>
<proteinExistence type="predicted"/>
<organism evidence="1">
    <name type="scientific">Brachypodium distachyon</name>
    <name type="common">Purple false brome</name>
    <name type="synonym">Trachynia distachya</name>
    <dbReference type="NCBI Taxonomy" id="15368"/>
    <lineage>
        <taxon>Eukaryota</taxon>
        <taxon>Viridiplantae</taxon>
        <taxon>Streptophyta</taxon>
        <taxon>Embryophyta</taxon>
        <taxon>Tracheophyta</taxon>
        <taxon>Spermatophyta</taxon>
        <taxon>Magnoliopsida</taxon>
        <taxon>Liliopsida</taxon>
        <taxon>Poales</taxon>
        <taxon>Poaceae</taxon>
        <taxon>BOP clade</taxon>
        <taxon>Pooideae</taxon>
        <taxon>Stipodae</taxon>
        <taxon>Brachypodieae</taxon>
        <taxon>Brachypodium</taxon>
    </lineage>
</organism>
<dbReference type="InParanoid" id="A0A0Q3LBA3"/>
<reference evidence="2" key="3">
    <citation type="submission" date="2018-08" db="UniProtKB">
        <authorList>
            <consortium name="EnsemblPlants"/>
        </authorList>
    </citation>
    <scope>IDENTIFICATION</scope>
    <source>
        <strain evidence="2">cv. Bd21</strain>
    </source>
</reference>
<keyword evidence="3" id="KW-1185">Reference proteome</keyword>
<reference evidence="1 2" key="1">
    <citation type="journal article" date="2010" name="Nature">
        <title>Genome sequencing and analysis of the model grass Brachypodium distachyon.</title>
        <authorList>
            <consortium name="International Brachypodium Initiative"/>
        </authorList>
    </citation>
    <scope>NUCLEOTIDE SEQUENCE [LARGE SCALE GENOMIC DNA]</scope>
    <source>
        <strain evidence="1 2">Bd21</strain>
    </source>
</reference>
<reference evidence="1" key="2">
    <citation type="submission" date="2017-06" db="EMBL/GenBank/DDBJ databases">
        <title>WGS assembly of Brachypodium distachyon.</title>
        <authorList>
            <consortium name="The International Brachypodium Initiative"/>
            <person name="Lucas S."/>
            <person name="Harmon-Smith M."/>
            <person name="Lail K."/>
            <person name="Tice H."/>
            <person name="Grimwood J."/>
            <person name="Bruce D."/>
            <person name="Barry K."/>
            <person name="Shu S."/>
            <person name="Lindquist E."/>
            <person name="Wang M."/>
            <person name="Pitluck S."/>
            <person name="Vogel J.P."/>
            <person name="Garvin D.F."/>
            <person name="Mockler T.C."/>
            <person name="Schmutz J."/>
            <person name="Rokhsar D."/>
            <person name="Bevan M.W."/>
        </authorList>
    </citation>
    <scope>NUCLEOTIDE SEQUENCE</scope>
    <source>
        <strain evidence="1">Bd21</strain>
    </source>
</reference>
<dbReference type="Gramene" id="KQK20393">
    <property type="protein sequence ID" value="KQK20393"/>
    <property type="gene ID" value="BRADI_1g54252v3"/>
</dbReference>
<name>A0A0Q3LBA3_BRADI</name>